<accession>A0A316A8Q7</accession>
<proteinExistence type="predicted"/>
<comment type="caution">
    <text evidence="1">The sequence shown here is derived from an EMBL/GenBank/DDBJ whole genome shotgun (WGS) entry which is preliminary data.</text>
</comment>
<dbReference type="OrthoDB" id="344630at2"/>
<evidence type="ECO:0000313" key="1">
    <source>
        <dbReference type="EMBL" id="PWJ54306.1"/>
    </source>
</evidence>
<dbReference type="EMBL" id="QGDQ01000007">
    <property type="protein sequence ID" value="PWJ54306.1"/>
    <property type="molecule type" value="Genomic_DNA"/>
</dbReference>
<keyword evidence="2" id="KW-1185">Reference proteome</keyword>
<evidence type="ECO:0000313" key="2">
    <source>
        <dbReference type="Proteomes" id="UP000245469"/>
    </source>
</evidence>
<organism evidence="1 2">
    <name type="scientific">Quadrisphaera granulorum</name>
    <dbReference type="NCBI Taxonomy" id="317664"/>
    <lineage>
        <taxon>Bacteria</taxon>
        <taxon>Bacillati</taxon>
        <taxon>Actinomycetota</taxon>
        <taxon>Actinomycetes</taxon>
        <taxon>Kineosporiales</taxon>
        <taxon>Kineosporiaceae</taxon>
        <taxon>Quadrisphaera</taxon>
    </lineage>
</organism>
<dbReference type="AlphaFoldDB" id="A0A316A8Q7"/>
<dbReference type="Proteomes" id="UP000245469">
    <property type="component" value="Unassembled WGS sequence"/>
</dbReference>
<reference evidence="1 2" key="1">
    <citation type="submission" date="2018-03" db="EMBL/GenBank/DDBJ databases">
        <title>Genomic Encyclopedia of Archaeal and Bacterial Type Strains, Phase II (KMG-II): from individual species to whole genera.</title>
        <authorList>
            <person name="Goeker M."/>
        </authorList>
    </citation>
    <scope>NUCLEOTIDE SEQUENCE [LARGE SCALE GENOMIC DNA]</scope>
    <source>
        <strain evidence="1 2">DSM 44889</strain>
    </source>
</reference>
<sequence>MLNVVVGRQELQEHLATSLVMAMQQSRNFQTTDRVWARLRNLRNLNETQCELLMSAVEDNPQVAHPSAPWPASALDHDVYAVVIPRFIEQQPGASAVRERLGVWSAKLEQG</sequence>
<name>A0A316A8Q7_9ACTN</name>
<gene>
    <name evidence="1" type="ORF">BXY45_1072</name>
</gene>
<protein>
    <submittedName>
        <fullName evidence="1">Uncharacterized protein</fullName>
    </submittedName>
</protein>
<dbReference type="RefSeq" id="WP_109773646.1">
    <property type="nucleotide sequence ID" value="NZ_QGDQ01000007.1"/>
</dbReference>